<keyword evidence="3" id="KW-1185">Reference proteome</keyword>
<evidence type="ECO:0000313" key="3">
    <source>
        <dbReference type="Proteomes" id="UP000437736"/>
    </source>
</evidence>
<protein>
    <submittedName>
        <fullName evidence="2">Biotin transporter BioY</fullName>
    </submittedName>
</protein>
<evidence type="ECO:0000256" key="1">
    <source>
        <dbReference type="ARBA" id="ARBA00010692"/>
    </source>
</evidence>
<dbReference type="Gene3D" id="1.10.1760.20">
    <property type="match status" value="1"/>
</dbReference>
<name>A0ABW9R005_9ACTN</name>
<dbReference type="InterPro" id="IPR003784">
    <property type="entry name" value="BioY"/>
</dbReference>
<comment type="caution">
    <text evidence="2">The sequence shown here is derived from an EMBL/GenBank/DDBJ whole genome shotgun (WGS) entry which is preliminary data.</text>
</comment>
<comment type="similarity">
    <text evidence="1">Belongs to the BioY family.</text>
</comment>
<accession>A0ABW9R005</accession>
<dbReference type="PANTHER" id="PTHR34295:SF1">
    <property type="entry name" value="BIOTIN TRANSPORTER BIOY"/>
    <property type="match status" value="1"/>
</dbReference>
<gene>
    <name evidence="2" type="ORF">GHK86_21205</name>
</gene>
<reference evidence="2 3" key="1">
    <citation type="submission" date="2019-11" db="EMBL/GenBank/DDBJ databases">
        <title>Acidiferrimicrobium australis gen. nov., sp. nov., an acidophilic and obligately heterotrophic, member of the Actinobacteria that catalyses dissimilatory oxido- reduction of iron isolated from metal-rich acidic water in Chile.</title>
        <authorList>
            <person name="Gonzalez D."/>
            <person name="Huber K."/>
            <person name="Hedrich S."/>
            <person name="Rojas-Villalobos C."/>
            <person name="Quatrini R."/>
            <person name="Dinamarca M.A."/>
            <person name="Schwarz A."/>
            <person name="Canales C."/>
            <person name="Nancucheo I."/>
        </authorList>
    </citation>
    <scope>NUCLEOTIDE SEQUENCE [LARGE SCALE GENOMIC DNA]</scope>
    <source>
        <strain evidence="2 3">USS-CCA1</strain>
    </source>
</reference>
<sequence>MTAAVSLPRRPHVLSDLVAGSAVRDVLLVTAGAALVGVLAQVSFHVPGTPVPVTGQTFGVLLAGAA</sequence>
<dbReference type="EMBL" id="WJHE01001540">
    <property type="protein sequence ID" value="MST35236.1"/>
    <property type="molecule type" value="Genomic_DNA"/>
</dbReference>
<dbReference type="PANTHER" id="PTHR34295">
    <property type="entry name" value="BIOTIN TRANSPORTER BIOY"/>
    <property type="match status" value="1"/>
</dbReference>
<dbReference type="Proteomes" id="UP000437736">
    <property type="component" value="Unassembled WGS sequence"/>
</dbReference>
<proteinExistence type="inferred from homology"/>
<organism evidence="2 3">
    <name type="scientific">Acidiferrimicrobium australe</name>
    <dbReference type="NCBI Taxonomy" id="2664430"/>
    <lineage>
        <taxon>Bacteria</taxon>
        <taxon>Bacillati</taxon>
        <taxon>Actinomycetota</taxon>
        <taxon>Acidimicrobiia</taxon>
        <taxon>Acidimicrobiales</taxon>
        <taxon>Acidimicrobiaceae</taxon>
        <taxon>Acidiferrimicrobium</taxon>
    </lineage>
</organism>
<evidence type="ECO:0000313" key="2">
    <source>
        <dbReference type="EMBL" id="MST35236.1"/>
    </source>
</evidence>
<feature type="non-terminal residue" evidence="2">
    <location>
        <position position="66"/>
    </location>
</feature>